<protein>
    <submittedName>
        <fullName evidence="2">Uncharacterized protein</fullName>
    </submittedName>
</protein>
<evidence type="ECO:0000313" key="2">
    <source>
        <dbReference type="EMBL" id="ERJ23778.1"/>
    </source>
</evidence>
<evidence type="ECO:0000313" key="3">
    <source>
        <dbReference type="Proteomes" id="UP000016636"/>
    </source>
</evidence>
<dbReference type="EMBL" id="ANNE01000003">
    <property type="protein sequence ID" value="ERJ23778.1"/>
    <property type="molecule type" value="Genomic_DNA"/>
</dbReference>
<reference evidence="2 3" key="1">
    <citation type="journal article" date="2013" name="BMC Genomics">
        <title>Comparative genomics of Campylobacter concisus isolates reveals genetic diversity and provides insights into disease association.</title>
        <authorList>
            <person name="Deshpande N.P."/>
            <person name="Kaakoush N.O."/>
            <person name="Wilkins M.R."/>
            <person name="Mitchell H.M."/>
        </authorList>
    </citation>
    <scope>NUCLEOTIDE SEQUENCE [LARGE SCALE GENOMIC DNA]</scope>
    <source>
        <strain evidence="2 3">UNSW3</strain>
    </source>
</reference>
<organism evidence="2 3">
    <name type="scientific">Campylobacter concisus UNSW3</name>
    <dbReference type="NCBI Taxonomy" id="1242966"/>
    <lineage>
        <taxon>Bacteria</taxon>
        <taxon>Pseudomonadati</taxon>
        <taxon>Campylobacterota</taxon>
        <taxon>Epsilonproteobacteria</taxon>
        <taxon>Campylobacterales</taxon>
        <taxon>Campylobacteraceae</taxon>
        <taxon>Campylobacter</taxon>
    </lineage>
</organism>
<gene>
    <name evidence="2" type="ORF">UNSW3_1153</name>
</gene>
<feature type="transmembrane region" description="Helical" evidence="1">
    <location>
        <begin position="21"/>
        <end position="42"/>
    </location>
</feature>
<dbReference type="PATRIC" id="fig|1242966.3.peg.448"/>
<proteinExistence type="predicted"/>
<evidence type="ECO:0000256" key="1">
    <source>
        <dbReference type="SAM" id="Phobius"/>
    </source>
</evidence>
<keyword evidence="1" id="KW-0812">Transmembrane</keyword>
<comment type="caution">
    <text evidence="2">The sequence shown here is derived from an EMBL/GenBank/DDBJ whole genome shotgun (WGS) entry which is preliminary data.</text>
</comment>
<dbReference type="AlphaFoldDB" id="U2GCP8"/>
<dbReference type="Proteomes" id="UP000016636">
    <property type="component" value="Unassembled WGS sequence"/>
</dbReference>
<name>U2GCP8_9BACT</name>
<accession>U2GCP8</accession>
<sequence>MTLVRSKFIARSSSSKLTSSSISRAIAISFSSFASSFARIALLKLASSIWPNFKKIDLNLSFKISLLSFLSYKAFFVPPFLL</sequence>
<keyword evidence="1" id="KW-0472">Membrane</keyword>
<keyword evidence="1" id="KW-1133">Transmembrane helix</keyword>